<proteinExistence type="predicted"/>
<sequence length="79" mass="9152">MSLVPRRYRKICLTPFQCLRVGDELYLASRLTKKSNVSLVQFARYISAPIALKYGTSQDQVALHHFHEVEMDPYPLQVI</sequence>
<evidence type="ECO:0000313" key="1">
    <source>
        <dbReference type="EMBL" id="KAK9166646.1"/>
    </source>
</evidence>
<evidence type="ECO:0000313" key="2">
    <source>
        <dbReference type="Proteomes" id="UP001419268"/>
    </source>
</evidence>
<reference evidence="1 2" key="1">
    <citation type="submission" date="2024-01" db="EMBL/GenBank/DDBJ databases">
        <title>Genome assemblies of Stephania.</title>
        <authorList>
            <person name="Yang L."/>
        </authorList>
    </citation>
    <scope>NUCLEOTIDE SEQUENCE [LARGE SCALE GENOMIC DNA]</scope>
    <source>
        <strain evidence="1">JXDWG</strain>
        <tissue evidence="1">Leaf</tissue>
    </source>
</reference>
<keyword evidence="2" id="KW-1185">Reference proteome</keyword>
<dbReference type="AlphaFoldDB" id="A0AAP0Q858"/>
<dbReference type="Proteomes" id="UP001419268">
    <property type="component" value="Unassembled WGS sequence"/>
</dbReference>
<protein>
    <submittedName>
        <fullName evidence="1">Uncharacterized protein</fullName>
    </submittedName>
</protein>
<dbReference type="EMBL" id="JBBNAG010000001">
    <property type="protein sequence ID" value="KAK9166646.1"/>
    <property type="molecule type" value="Genomic_DNA"/>
</dbReference>
<name>A0AAP0Q858_9MAGN</name>
<organism evidence="1 2">
    <name type="scientific">Stephania cephalantha</name>
    <dbReference type="NCBI Taxonomy" id="152367"/>
    <lineage>
        <taxon>Eukaryota</taxon>
        <taxon>Viridiplantae</taxon>
        <taxon>Streptophyta</taxon>
        <taxon>Embryophyta</taxon>
        <taxon>Tracheophyta</taxon>
        <taxon>Spermatophyta</taxon>
        <taxon>Magnoliopsida</taxon>
        <taxon>Ranunculales</taxon>
        <taxon>Menispermaceae</taxon>
        <taxon>Menispermoideae</taxon>
        <taxon>Cissampelideae</taxon>
        <taxon>Stephania</taxon>
    </lineage>
</organism>
<gene>
    <name evidence="1" type="ORF">Scep_001837</name>
</gene>
<accession>A0AAP0Q858</accession>
<comment type="caution">
    <text evidence="1">The sequence shown here is derived from an EMBL/GenBank/DDBJ whole genome shotgun (WGS) entry which is preliminary data.</text>
</comment>